<protein>
    <recommendedName>
        <fullName evidence="4">DNA polymerase III subunit alpha</fullName>
        <ecNumber evidence="3">2.7.7.7</ecNumber>
    </recommendedName>
</protein>
<comment type="subcellular location">
    <subcellularLocation>
        <location evidence="1">Cytoplasm</location>
    </subcellularLocation>
</comment>
<dbReference type="InterPro" id="IPR004013">
    <property type="entry name" value="PHP_dom"/>
</dbReference>
<dbReference type="InterPro" id="IPR040982">
    <property type="entry name" value="DNA_pol3_finger"/>
</dbReference>
<dbReference type="EMBL" id="JARTFS010000005">
    <property type="protein sequence ID" value="MED4401190.1"/>
    <property type="molecule type" value="Genomic_DNA"/>
</dbReference>
<keyword evidence="13" id="KW-1185">Reference proteome</keyword>
<keyword evidence="7" id="KW-0235">DNA replication</keyword>
<dbReference type="InterPro" id="IPR029460">
    <property type="entry name" value="DNAPol_HHH"/>
</dbReference>
<dbReference type="RefSeq" id="WP_328015066.1">
    <property type="nucleotide sequence ID" value="NZ_JARTFS010000005.1"/>
</dbReference>
<evidence type="ECO:0000313" key="13">
    <source>
        <dbReference type="Proteomes" id="UP001342826"/>
    </source>
</evidence>
<accession>A0ABU6NVN5</accession>
<dbReference type="NCBIfam" id="NF004226">
    <property type="entry name" value="PRK05673.1"/>
    <property type="match status" value="1"/>
</dbReference>
<name>A0ABU6NVN5_9BACI</name>
<dbReference type="Pfam" id="PF01336">
    <property type="entry name" value="tRNA_anti-codon"/>
    <property type="match status" value="1"/>
</dbReference>
<dbReference type="InterPro" id="IPR003141">
    <property type="entry name" value="Pol/His_phosphatase_N"/>
</dbReference>
<evidence type="ECO:0000256" key="2">
    <source>
        <dbReference type="ARBA" id="ARBA00009496"/>
    </source>
</evidence>
<keyword evidence="6 12" id="KW-0548">Nucleotidyltransferase</keyword>
<dbReference type="InterPro" id="IPR012340">
    <property type="entry name" value="NA-bd_OB-fold"/>
</dbReference>
<dbReference type="PANTHER" id="PTHR32294">
    <property type="entry name" value="DNA POLYMERASE III SUBUNIT ALPHA"/>
    <property type="match status" value="1"/>
</dbReference>
<dbReference type="InterPro" id="IPR011708">
    <property type="entry name" value="DNA_pol3_alpha_NTPase_dom"/>
</dbReference>
<dbReference type="NCBIfam" id="NF005298">
    <property type="entry name" value="PRK06826.1"/>
    <property type="match status" value="1"/>
</dbReference>
<gene>
    <name evidence="12" type="primary">dnaE</name>
    <name evidence="12" type="ORF">P9271_07560</name>
</gene>
<dbReference type="Gene3D" id="3.20.20.140">
    <property type="entry name" value="Metal-dependent hydrolases"/>
    <property type="match status" value="1"/>
</dbReference>
<evidence type="ECO:0000256" key="7">
    <source>
        <dbReference type="ARBA" id="ARBA00022705"/>
    </source>
</evidence>
<dbReference type="InterPro" id="IPR004365">
    <property type="entry name" value="NA-bd_OB_tRNA"/>
</dbReference>
<dbReference type="InterPro" id="IPR004805">
    <property type="entry name" value="DnaE2/DnaE/PolC"/>
</dbReference>
<comment type="catalytic activity">
    <reaction evidence="10">
        <text>DNA(n) + a 2'-deoxyribonucleoside 5'-triphosphate = DNA(n+1) + diphosphate</text>
        <dbReference type="Rhea" id="RHEA:22508"/>
        <dbReference type="Rhea" id="RHEA-COMP:17339"/>
        <dbReference type="Rhea" id="RHEA-COMP:17340"/>
        <dbReference type="ChEBI" id="CHEBI:33019"/>
        <dbReference type="ChEBI" id="CHEBI:61560"/>
        <dbReference type="ChEBI" id="CHEBI:173112"/>
        <dbReference type="EC" id="2.7.7.7"/>
    </reaction>
</comment>
<dbReference type="Gene3D" id="1.10.150.870">
    <property type="match status" value="1"/>
</dbReference>
<dbReference type="SMART" id="SM00481">
    <property type="entry name" value="POLIIIAc"/>
    <property type="match status" value="1"/>
</dbReference>
<evidence type="ECO:0000256" key="10">
    <source>
        <dbReference type="ARBA" id="ARBA00049244"/>
    </source>
</evidence>
<comment type="function">
    <text evidence="9">DNA polymerase III is a complex, multichain enzyme responsible for most of the replicative synthesis in bacteria. This DNA polymerase also exhibits 3' to 5' exonuclease activity. The alpha chain is the DNA polymerase.</text>
</comment>
<dbReference type="InterPro" id="IPR041931">
    <property type="entry name" value="DNA_pol3_alpha_thumb_dom"/>
</dbReference>
<dbReference type="CDD" id="cd04485">
    <property type="entry name" value="DnaE_OBF"/>
    <property type="match status" value="1"/>
</dbReference>
<dbReference type="Pfam" id="PF02811">
    <property type="entry name" value="PHP"/>
    <property type="match status" value="1"/>
</dbReference>
<proteinExistence type="inferred from homology"/>
<feature type="domain" description="Polymerase/histidinol phosphatase N-terminal" evidence="11">
    <location>
        <begin position="4"/>
        <end position="71"/>
    </location>
</feature>
<evidence type="ECO:0000256" key="3">
    <source>
        <dbReference type="ARBA" id="ARBA00012417"/>
    </source>
</evidence>
<sequence>MPFVHLQVQTGYSLLNSAIKLEKLIEYSRELKFKALAITDFHVMYGAVEFYKSCTQNGIKPIIGLIASVRENDEEQQVFPIVLLAKNNEGYQNLLKISSVLQMKASGGIPEKWLESYSAGLIAITAGKNGEIERNIMNGNREKAAQIAEKYKHIFEDNSFYIAIQNHFEKEDEMLTSELIALSKQLNVPLVATNDVKYINREDMYAYTCLQAIKDNKKVEDNEEIMQTDEYYLKSSEEMEKLFNHVPEAIQNSLDIAEKCNVTLELGKAHLPAYPTPDELHADEYLEKICLEGLRERFQNPTEQYLERLTYELSVIKKMKFSDYFLIVWDFMKYAHEHQISTGPGRGSAAGSLVSYVLKITNVDPIQHHLLFERFLNPERITMPDIDIDFPDTRRDEVIEYVANKYGKLHVAQIITFGTFAAKAAVRDIARVLGASSEELDFLAKKIPSRLGITLSDALIESAPLKQAINENKLYKKIYEIALKIEGMPRHTSTHAAGVVFSEEPLTDVVPIQESASGIYLTQFSMDYLEDLGLLKMDFLGLRNLTIIDSIKKMMGQAGKHVDLNKISYSDEKTFQLLSEGDTTGIFQLESDGMRNVLRNLKPTSFEDIVAVNALYRPGPMENIPLYINRKHGQASISYIHPHLKSILYSTYGVIIYQEQIMEIAARMAGFSLGEADLLRRAVGKKKREVLDKERNHFVSGCLNKGYDERIANEVYDLIVKFANYGFNRSHAVAYSMISYQLAYLKAHYPIYFMAALLTSVIGNDEKVGQYIREAKQKNLVILPPSINKSGYPFQVENSAVRCSLAIIKNVGVAAIKEIFHIRQQKEFTDLFDFCVRVSTKAVNRRTIESLVYSGAMDEFQMDRAVLEATIDSALGRADDKQQINTYFVEAGLTLKLDYANVAPMKVSDKLKHEKDALGFYFSSHPAAALRSLFESLGTVPIRELNNHTGKKIKIGAIITSIKTIRTKKGEQMAFFVLSDETNDCEAVVFPNEFNRISGQLEEGLTALFEGKAEKRNGRLQMIIQKIIDYGELEKVQPEGKLFLKVDEQAKELNKLYEIKEIIKQYRGTTPVYIYYEQEKKTVQLPNNFFVNVTEKSLSQFKEILGEEYVVFRA</sequence>
<evidence type="ECO:0000256" key="8">
    <source>
        <dbReference type="ARBA" id="ARBA00022932"/>
    </source>
</evidence>
<keyword evidence="5 12" id="KW-0808">Transferase</keyword>
<evidence type="ECO:0000256" key="9">
    <source>
        <dbReference type="ARBA" id="ARBA00025611"/>
    </source>
</evidence>
<comment type="caution">
    <text evidence="12">The sequence shown here is derived from an EMBL/GenBank/DDBJ whole genome shotgun (WGS) entry which is preliminary data.</text>
</comment>
<dbReference type="PANTHER" id="PTHR32294:SF0">
    <property type="entry name" value="DNA POLYMERASE III SUBUNIT ALPHA"/>
    <property type="match status" value="1"/>
</dbReference>
<dbReference type="Gene3D" id="1.10.10.1600">
    <property type="entry name" value="Bacterial DNA polymerase III alpha subunit, thumb domain"/>
    <property type="match status" value="1"/>
</dbReference>
<dbReference type="Gene3D" id="2.40.50.140">
    <property type="entry name" value="Nucleic acid-binding proteins"/>
    <property type="match status" value="1"/>
</dbReference>
<dbReference type="Pfam" id="PF14579">
    <property type="entry name" value="HHH_6"/>
    <property type="match status" value="1"/>
</dbReference>
<evidence type="ECO:0000313" key="12">
    <source>
        <dbReference type="EMBL" id="MED4401190.1"/>
    </source>
</evidence>
<dbReference type="Proteomes" id="UP001342826">
    <property type="component" value="Unassembled WGS sequence"/>
</dbReference>
<keyword evidence="8" id="KW-0239">DNA-directed DNA polymerase</keyword>
<comment type="similarity">
    <text evidence="2">Belongs to the DNA polymerase type-C family. DnaE subfamily.</text>
</comment>
<dbReference type="InterPro" id="IPR016195">
    <property type="entry name" value="Pol/histidinol_Pase-like"/>
</dbReference>
<dbReference type="GO" id="GO:0003887">
    <property type="term" value="F:DNA-directed DNA polymerase activity"/>
    <property type="evidence" value="ECO:0007669"/>
    <property type="project" value="UniProtKB-EC"/>
</dbReference>
<evidence type="ECO:0000256" key="6">
    <source>
        <dbReference type="ARBA" id="ARBA00022695"/>
    </source>
</evidence>
<evidence type="ECO:0000256" key="1">
    <source>
        <dbReference type="ARBA" id="ARBA00004496"/>
    </source>
</evidence>
<evidence type="ECO:0000256" key="5">
    <source>
        <dbReference type="ARBA" id="ARBA00022679"/>
    </source>
</evidence>
<reference evidence="12 13" key="1">
    <citation type="submission" date="2023-03" db="EMBL/GenBank/DDBJ databases">
        <title>Bacillus Genome Sequencing.</title>
        <authorList>
            <person name="Dunlap C."/>
        </authorList>
    </citation>
    <scope>NUCLEOTIDE SEQUENCE [LARGE SCALE GENOMIC DNA]</scope>
    <source>
        <strain evidence="12 13">NRS-1717</strain>
    </source>
</reference>
<dbReference type="Pfam" id="PF07733">
    <property type="entry name" value="DNA_pol3_alpha"/>
    <property type="match status" value="1"/>
</dbReference>
<dbReference type="EC" id="2.7.7.7" evidence="3"/>
<dbReference type="SUPFAM" id="SSF89550">
    <property type="entry name" value="PHP domain-like"/>
    <property type="match status" value="1"/>
</dbReference>
<evidence type="ECO:0000259" key="11">
    <source>
        <dbReference type="SMART" id="SM00481"/>
    </source>
</evidence>
<evidence type="ECO:0000256" key="4">
    <source>
        <dbReference type="ARBA" id="ARBA00019114"/>
    </source>
</evidence>
<dbReference type="Pfam" id="PF17657">
    <property type="entry name" value="DNA_pol3_finger"/>
    <property type="match status" value="1"/>
</dbReference>
<organism evidence="12 13">
    <name type="scientific">Metabacillus fastidiosus</name>
    <dbReference type="NCBI Taxonomy" id="1458"/>
    <lineage>
        <taxon>Bacteria</taxon>
        <taxon>Bacillati</taxon>
        <taxon>Bacillota</taxon>
        <taxon>Bacilli</taxon>
        <taxon>Bacillales</taxon>
        <taxon>Bacillaceae</taxon>
        <taxon>Metabacillus</taxon>
    </lineage>
</organism>
<dbReference type="NCBIfam" id="TIGR00594">
    <property type="entry name" value="polc"/>
    <property type="match status" value="1"/>
</dbReference>